<dbReference type="Pfam" id="PF02518">
    <property type="entry name" value="HATPase_c"/>
    <property type="match status" value="1"/>
</dbReference>
<dbReference type="PROSITE" id="PS50109">
    <property type="entry name" value="HIS_KIN"/>
    <property type="match status" value="1"/>
</dbReference>
<keyword evidence="3 4" id="KW-0597">Phosphoprotein</keyword>
<dbReference type="InterPro" id="IPR011006">
    <property type="entry name" value="CheY-like_superfamily"/>
</dbReference>
<evidence type="ECO:0000259" key="6">
    <source>
        <dbReference type="PROSITE" id="PS50110"/>
    </source>
</evidence>
<accession>A0ABR9S202</accession>
<dbReference type="PANTHER" id="PTHR43547:SF2">
    <property type="entry name" value="HYBRID SIGNAL TRANSDUCTION HISTIDINE KINASE C"/>
    <property type="match status" value="1"/>
</dbReference>
<feature type="modified residue" description="4-aspartylphosphate" evidence="4">
    <location>
        <position position="232"/>
    </location>
</feature>
<dbReference type="SMART" id="SM00387">
    <property type="entry name" value="HATPase_c"/>
    <property type="match status" value="1"/>
</dbReference>
<dbReference type="Gene3D" id="3.30.565.10">
    <property type="entry name" value="Histidine kinase-like ATPase, C-terminal domain"/>
    <property type="match status" value="1"/>
</dbReference>
<proteinExistence type="predicted"/>
<dbReference type="SMART" id="SM00448">
    <property type="entry name" value="REC"/>
    <property type="match status" value="1"/>
</dbReference>
<evidence type="ECO:0000256" key="2">
    <source>
        <dbReference type="ARBA" id="ARBA00012438"/>
    </source>
</evidence>
<dbReference type="SUPFAM" id="SSF55874">
    <property type="entry name" value="ATPase domain of HSP90 chaperone/DNA topoisomerase II/histidine kinase"/>
    <property type="match status" value="1"/>
</dbReference>
<evidence type="ECO:0000313" key="8">
    <source>
        <dbReference type="Proteomes" id="UP000806285"/>
    </source>
</evidence>
<dbReference type="Gene3D" id="3.40.50.2300">
    <property type="match status" value="1"/>
</dbReference>
<reference evidence="7 8" key="1">
    <citation type="submission" date="2020-10" db="EMBL/GenBank/DDBJ databases">
        <title>Ramlibacter sp. HM2 16S ribosomal RNA gene Genome sequencing and assembly.</title>
        <authorList>
            <person name="Kang M."/>
        </authorList>
    </citation>
    <scope>NUCLEOTIDE SEQUENCE [LARGE SCALE GENOMIC DNA]</scope>
    <source>
        <strain evidence="7 8">HM2</strain>
    </source>
</reference>
<evidence type="ECO:0000256" key="3">
    <source>
        <dbReference type="ARBA" id="ARBA00022553"/>
    </source>
</evidence>
<dbReference type="InterPro" id="IPR004358">
    <property type="entry name" value="Sig_transdc_His_kin-like_C"/>
</dbReference>
<protein>
    <recommendedName>
        <fullName evidence="2">histidine kinase</fullName>
        <ecNumber evidence="2">2.7.13.3</ecNumber>
    </recommendedName>
</protein>
<dbReference type="InterPro" id="IPR036890">
    <property type="entry name" value="HATPase_C_sf"/>
</dbReference>
<comment type="catalytic activity">
    <reaction evidence="1">
        <text>ATP + protein L-histidine = ADP + protein N-phospho-L-histidine.</text>
        <dbReference type="EC" id="2.7.13.3"/>
    </reaction>
</comment>
<evidence type="ECO:0000259" key="5">
    <source>
        <dbReference type="PROSITE" id="PS50109"/>
    </source>
</evidence>
<dbReference type="EC" id="2.7.13.3" evidence="2"/>
<name>A0ABR9S202_9BURK</name>
<dbReference type="Pfam" id="PF00072">
    <property type="entry name" value="Response_reg"/>
    <property type="match status" value="1"/>
</dbReference>
<sequence length="301" mass="32128">MKRPSRQPLPQRPIDLVACVEGMREPLERTLGEETRVVSHYGAGLWPVLADPAGLEAVLLNLCMNAREAMPAGGTVSITAENAIDPPGLLRGEYVRLTVGDTGAGMAADVRERAFDPSFSTKGQGEGGGLAQVHAFAEACGGSADIESAPGRGTTVTLLLPRSQEPVAAPPGPSAGVDSPRRVLVVEDDREVADLVAEMLDYLGYQLVRATTAAEALFTLEHDRRIDLVFSDIMMPGKLTGVDLARRVRRDHPDVPVVLTSGYAESFKQEVASEGLLLLPKPYAMDELGAMVERALQAKVH</sequence>
<evidence type="ECO:0000256" key="4">
    <source>
        <dbReference type="PROSITE-ProRule" id="PRU00169"/>
    </source>
</evidence>
<organism evidence="7 8">
    <name type="scientific">Ramlibacter pallidus</name>
    <dbReference type="NCBI Taxonomy" id="2780087"/>
    <lineage>
        <taxon>Bacteria</taxon>
        <taxon>Pseudomonadati</taxon>
        <taxon>Pseudomonadota</taxon>
        <taxon>Betaproteobacteria</taxon>
        <taxon>Burkholderiales</taxon>
        <taxon>Comamonadaceae</taxon>
        <taxon>Ramlibacter</taxon>
    </lineage>
</organism>
<dbReference type="PROSITE" id="PS50110">
    <property type="entry name" value="RESPONSE_REGULATORY"/>
    <property type="match status" value="1"/>
</dbReference>
<dbReference type="Proteomes" id="UP000806285">
    <property type="component" value="Unassembled WGS sequence"/>
</dbReference>
<dbReference type="SUPFAM" id="SSF52172">
    <property type="entry name" value="CheY-like"/>
    <property type="match status" value="1"/>
</dbReference>
<dbReference type="EMBL" id="JADDIV010000002">
    <property type="protein sequence ID" value="MBE7367531.1"/>
    <property type="molecule type" value="Genomic_DNA"/>
</dbReference>
<comment type="caution">
    <text evidence="7">The sequence shown here is derived from an EMBL/GenBank/DDBJ whole genome shotgun (WGS) entry which is preliminary data.</text>
</comment>
<dbReference type="PANTHER" id="PTHR43547">
    <property type="entry name" value="TWO-COMPONENT HISTIDINE KINASE"/>
    <property type="match status" value="1"/>
</dbReference>
<dbReference type="InterPro" id="IPR003594">
    <property type="entry name" value="HATPase_dom"/>
</dbReference>
<keyword evidence="8" id="KW-1185">Reference proteome</keyword>
<dbReference type="PRINTS" id="PR00344">
    <property type="entry name" value="BCTRLSENSOR"/>
</dbReference>
<feature type="domain" description="Response regulatory" evidence="6">
    <location>
        <begin position="182"/>
        <end position="296"/>
    </location>
</feature>
<dbReference type="InterPro" id="IPR005467">
    <property type="entry name" value="His_kinase_dom"/>
</dbReference>
<gene>
    <name evidence="7" type="ORF">IM787_08140</name>
</gene>
<dbReference type="InterPro" id="IPR001789">
    <property type="entry name" value="Sig_transdc_resp-reg_receiver"/>
</dbReference>
<feature type="domain" description="Histidine kinase" evidence="5">
    <location>
        <begin position="48"/>
        <end position="164"/>
    </location>
</feature>
<evidence type="ECO:0000256" key="1">
    <source>
        <dbReference type="ARBA" id="ARBA00000085"/>
    </source>
</evidence>
<evidence type="ECO:0000313" key="7">
    <source>
        <dbReference type="EMBL" id="MBE7367531.1"/>
    </source>
</evidence>
<dbReference type="RefSeq" id="WP_193676127.1">
    <property type="nucleotide sequence ID" value="NZ_JADDIV010000002.1"/>
</dbReference>